<evidence type="ECO:0000259" key="5">
    <source>
        <dbReference type="PROSITE" id="PS50102"/>
    </source>
</evidence>
<evidence type="ECO:0000313" key="7">
    <source>
        <dbReference type="Proteomes" id="UP001457282"/>
    </source>
</evidence>
<dbReference type="GO" id="GO:0003723">
    <property type="term" value="F:RNA binding"/>
    <property type="evidence" value="ECO:0007669"/>
    <property type="project" value="UniProtKB-UniRule"/>
</dbReference>
<feature type="compositionally biased region" description="Gly residues" evidence="4">
    <location>
        <begin position="354"/>
        <end position="367"/>
    </location>
</feature>
<feature type="compositionally biased region" description="Polar residues" evidence="4">
    <location>
        <begin position="381"/>
        <end position="392"/>
    </location>
</feature>
<feature type="compositionally biased region" description="Basic and acidic residues" evidence="4">
    <location>
        <begin position="38"/>
        <end position="56"/>
    </location>
</feature>
<evidence type="ECO:0000256" key="1">
    <source>
        <dbReference type="ARBA" id="ARBA00004123"/>
    </source>
</evidence>
<evidence type="ECO:0000256" key="2">
    <source>
        <dbReference type="ARBA" id="ARBA00023242"/>
    </source>
</evidence>
<keyword evidence="7" id="KW-1185">Reference proteome</keyword>
<dbReference type="SUPFAM" id="SSF54928">
    <property type="entry name" value="RNA-binding domain, RBD"/>
    <property type="match status" value="2"/>
</dbReference>
<dbReference type="GO" id="GO:0005654">
    <property type="term" value="C:nucleoplasm"/>
    <property type="evidence" value="ECO:0007669"/>
    <property type="project" value="TreeGrafter"/>
</dbReference>
<comment type="subcellular location">
    <subcellularLocation>
        <location evidence="1">Nucleus</location>
    </subcellularLocation>
</comment>
<evidence type="ECO:0000256" key="4">
    <source>
        <dbReference type="SAM" id="MobiDB-lite"/>
    </source>
</evidence>
<accession>A0AAW1WIC5</accession>
<feature type="region of interest" description="Disordered" evidence="4">
    <location>
        <begin position="354"/>
        <end position="392"/>
    </location>
</feature>
<feature type="domain" description="RRM" evidence="5">
    <location>
        <begin position="68"/>
        <end position="144"/>
    </location>
</feature>
<dbReference type="InterPro" id="IPR000504">
    <property type="entry name" value="RRM_dom"/>
</dbReference>
<dbReference type="SMART" id="SM00360">
    <property type="entry name" value="RRM"/>
    <property type="match status" value="2"/>
</dbReference>
<dbReference type="InterPro" id="IPR035979">
    <property type="entry name" value="RBD_domain_sf"/>
</dbReference>
<dbReference type="CDD" id="cd12325">
    <property type="entry name" value="RRM1_hnRNPA_hnRNPD_like"/>
    <property type="match status" value="1"/>
</dbReference>
<organism evidence="6 7">
    <name type="scientific">Rubus argutus</name>
    <name type="common">Southern blackberry</name>
    <dbReference type="NCBI Taxonomy" id="59490"/>
    <lineage>
        <taxon>Eukaryota</taxon>
        <taxon>Viridiplantae</taxon>
        <taxon>Streptophyta</taxon>
        <taxon>Embryophyta</taxon>
        <taxon>Tracheophyta</taxon>
        <taxon>Spermatophyta</taxon>
        <taxon>Magnoliopsida</taxon>
        <taxon>eudicotyledons</taxon>
        <taxon>Gunneridae</taxon>
        <taxon>Pentapetalae</taxon>
        <taxon>rosids</taxon>
        <taxon>fabids</taxon>
        <taxon>Rosales</taxon>
        <taxon>Rosaceae</taxon>
        <taxon>Rosoideae</taxon>
        <taxon>Rosoideae incertae sedis</taxon>
        <taxon>Rubus</taxon>
    </lineage>
</organism>
<dbReference type="InterPro" id="IPR012677">
    <property type="entry name" value="Nucleotide-bd_a/b_plait_sf"/>
</dbReference>
<dbReference type="PROSITE" id="PS50102">
    <property type="entry name" value="RRM"/>
    <property type="match status" value="2"/>
</dbReference>
<evidence type="ECO:0000256" key="3">
    <source>
        <dbReference type="PROSITE-ProRule" id="PRU00176"/>
    </source>
</evidence>
<keyword evidence="2" id="KW-0539">Nucleus</keyword>
<dbReference type="FunFam" id="3.30.70.330:FF:000051">
    <property type="entry name" value="Heterogeneous nuclear ribonucleoprotein 1"/>
    <property type="match status" value="1"/>
</dbReference>
<dbReference type="EMBL" id="JBEDUW010000006">
    <property type="protein sequence ID" value="KAK9923646.1"/>
    <property type="molecule type" value="Genomic_DNA"/>
</dbReference>
<gene>
    <name evidence="6" type="ORF">M0R45_032053</name>
</gene>
<proteinExistence type="predicted"/>
<comment type="caution">
    <text evidence="6">The sequence shown here is derived from an EMBL/GenBank/DDBJ whole genome shotgun (WGS) entry which is preliminary data.</text>
</comment>
<dbReference type="PANTHER" id="PTHR48033:SF10">
    <property type="entry name" value="RNA-BINDING PROTEIN SQUID"/>
    <property type="match status" value="1"/>
</dbReference>
<feature type="domain" description="RRM" evidence="5">
    <location>
        <begin position="157"/>
        <end position="235"/>
    </location>
</feature>
<dbReference type="AlphaFoldDB" id="A0AAW1WIC5"/>
<dbReference type="PANTHER" id="PTHR48033">
    <property type="entry name" value="RNA-BINDING (RRM/RBD/RNP MOTIFS) FAMILY PROTEIN"/>
    <property type="match status" value="1"/>
</dbReference>
<sequence>MEDFSEQSRFDENQIAYDVRDEFHEQFEQQQQEQQFDSGRDFETNHNVDSEGNEFRDSFSHRADSAAGKLFVGGVSWETTEENFTNYFSKYGEIADSVIMLDKHTGRPRGFGFVTFSDPVAADAVLEEEHVIDGRVVEVKRTVPREDMGFKGGSKRKKIFVGGIPTSLTDEELGEYFSTFGSIVEHQIMVDHKTGRSRGFGFVTFENEDALDKVFSEGKIHELGGKQVEIKRAEPKRPGGDFSGSAARSYGGLGGPAAGYGAYNSGSRYNGKMGRGYGGPGGYGAAYGNYNNYAGNYAASYAGFYGGYGGYGYGFGYGGPMYGNAGYGANGYGMPGGYGAPTAYGGGKGYGSGATGRGRGQGRGRGGTSYDAGRGYDRSGDSTTGRYHPYQN</sequence>
<dbReference type="GO" id="GO:0010468">
    <property type="term" value="P:regulation of gene expression"/>
    <property type="evidence" value="ECO:0007669"/>
    <property type="project" value="TreeGrafter"/>
</dbReference>
<dbReference type="Gene3D" id="3.30.70.330">
    <property type="match status" value="2"/>
</dbReference>
<name>A0AAW1WIC5_RUBAR</name>
<dbReference type="GO" id="GO:0000785">
    <property type="term" value="C:chromatin"/>
    <property type="evidence" value="ECO:0007669"/>
    <property type="project" value="TreeGrafter"/>
</dbReference>
<dbReference type="Proteomes" id="UP001457282">
    <property type="component" value="Unassembled WGS sequence"/>
</dbReference>
<dbReference type="Pfam" id="PF00076">
    <property type="entry name" value="RRM_1"/>
    <property type="match status" value="2"/>
</dbReference>
<evidence type="ECO:0000313" key="6">
    <source>
        <dbReference type="EMBL" id="KAK9923646.1"/>
    </source>
</evidence>
<protein>
    <recommendedName>
        <fullName evidence="5">RRM domain-containing protein</fullName>
    </recommendedName>
</protein>
<feature type="region of interest" description="Disordered" evidence="4">
    <location>
        <begin position="26"/>
        <end position="56"/>
    </location>
</feature>
<keyword evidence="3" id="KW-0694">RNA-binding</keyword>
<reference evidence="6 7" key="1">
    <citation type="journal article" date="2023" name="G3 (Bethesda)">
        <title>A chromosome-length genome assembly and annotation of blackberry (Rubus argutus, cv. 'Hillquist').</title>
        <authorList>
            <person name="Bruna T."/>
            <person name="Aryal R."/>
            <person name="Dudchenko O."/>
            <person name="Sargent D.J."/>
            <person name="Mead D."/>
            <person name="Buti M."/>
            <person name="Cavallini A."/>
            <person name="Hytonen T."/>
            <person name="Andres J."/>
            <person name="Pham M."/>
            <person name="Weisz D."/>
            <person name="Mascagni F."/>
            <person name="Usai G."/>
            <person name="Natali L."/>
            <person name="Bassil N."/>
            <person name="Fernandez G.E."/>
            <person name="Lomsadze A."/>
            <person name="Armour M."/>
            <person name="Olukolu B."/>
            <person name="Poorten T."/>
            <person name="Britton C."/>
            <person name="Davik J."/>
            <person name="Ashrafi H."/>
            <person name="Aiden E.L."/>
            <person name="Borodovsky M."/>
            <person name="Worthington M."/>
        </authorList>
    </citation>
    <scope>NUCLEOTIDE SEQUENCE [LARGE SCALE GENOMIC DNA]</scope>
    <source>
        <strain evidence="6">PI 553951</strain>
    </source>
</reference>